<evidence type="ECO:0000313" key="2">
    <source>
        <dbReference type="Proteomes" id="UP000527355"/>
    </source>
</evidence>
<evidence type="ECO:0000313" key="1">
    <source>
        <dbReference type="EMBL" id="KAF6277383.1"/>
    </source>
</evidence>
<proteinExistence type="predicted"/>
<comment type="caution">
    <text evidence="1">The sequence shown here is derived from an EMBL/GenBank/DDBJ whole genome shotgun (WGS) entry which is preliminary data.</text>
</comment>
<dbReference type="Proteomes" id="UP000527355">
    <property type="component" value="Unassembled WGS sequence"/>
</dbReference>
<dbReference type="EMBL" id="JABWUV010000024">
    <property type="protein sequence ID" value="KAF6277383.1"/>
    <property type="molecule type" value="Genomic_DNA"/>
</dbReference>
<name>A0A7J7RMQ2_MYOMY</name>
<organism evidence="1 2">
    <name type="scientific">Myotis myotis</name>
    <name type="common">Greater mouse-eared bat</name>
    <name type="synonym">Vespertilio myotis</name>
    <dbReference type="NCBI Taxonomy" id="51298"/>
    <lineage>
        <taxon>Eukaryota</taxon>
        <taxon>Metazoa</taxon>
        <taxon>Chordata</taxon>
        <taxon>Craniata</taxon>
        <taxon>Vertebrata</taxon>
        <taxon>Euteleostomi</taxon>
        <taxon>Mammalia</taxon>
        <taxon>Eutheria</taxon>
        <taxon>Laurasiatheria</taxon>
        <taxon>Chiroptera</taxon>
        <taxon>Yangochiroptera</taxon>
        <taxon>Vespertilionidae</taxon>
        <taxon>Myotis</taxon>
    </lineage>
</organism>
<reference evidence="1 2" key="1">
    <citation type="journal article" date="2020" name="Nature">
        <title>Six reference-quality genomes reveal evolution of bat adaptations.</title>
        <authorList>
            <person name="Jebb D."/>
            <person name="Huang Z."/>
            <person name="Pippel M."/>
            <person name="Hughes G.M."/>
            <person name="Lavrichenko K."/>
            <person name="Devanna P."/>
            <person name="Winkler S."/>
            <person name="Jermiin L.S."/>
            <person name="Skirmuntt E.C."/>
            <person name="Katzourakis A."/>
            <person name="Burkitt-Gray L."/>
            <person name="Ray D.A."/>
            <person name="Sullivan K.A.M."/>
            <person name="Roscito J.G."/>
            <person name="Kirilenko B.M."/>
            <person name="Davalos L.M."/>
            <person name="Corthals A.P."/>
            <person name="Power M.L."/>
            <person name="Jones G."/>
            <person name="Ransome R.D."/>
            <person name="Dechmann D.K.N."/>
            <person name="Locatelli A.G."/>
            <person name="Puechmaille S.J."/>
            <person name="Fedrigo O."/>
            <person name="Jarvis E.D."/>
            <person name="Hiller M."/>
            <person name="Vernes S.C."/>
            <person name="Myers E.W."/>
            <person name="Teeling E.C."/>
        </authorList>
    </citation>
    <scope>NUCLEOTIDE SEQUENCE [LARGE SCALE GENOMIC DNA]</scope>
    <source>
        <strain evidence="1">MMyoMyo1</strain>
        <tissue evidence="1">Flight muscle</tissue>
    </source>
</reference>
<dbReference type="AlphaFoldDB" id="A0A7J7RMQ2"/>
<gene>
    <name evidence="1" type="ORF">mMyoMyo1_010252</name>
</gene>
<protein>
    <submittedName>
        <fullName evidence="1">Uncharacterized protein</fullName>
    </submittedName>
</protein>
<keyword evidence="2" id="KW-1185">Reference proteome</keyword>
<accession>A0A7J7RMQ2</accession>
<sequence length="124" mass="13521">MQECHATTKERGQNAFQGPSWAFPRTMPFSLLAELVKCHPYLKMTANQNHYCQGGRAEGWPRLPFKMGSSRFSCSPEALGSVRCSWGCPLCVVWVGISCPALLRGSRSPVTGGARLERANGCGT</sequence>